<dbReference type="EMBL" id="JADOER010000004">
    <property type="protein sequence ID" value="MBT9311843.1"/>
    <property type="molecule type" value="Genomic_DNA"/>
</dbReference>
<sequence>MALLRSLIDIQRLIGIMEDVKIAFFKFLNGEIPVQEFEPWIYGAVDVLADVLDGYSSIPRAACSERLYR</sequence>
<protein>
    <submittedName>
        <fullName evidence="1">Uncharacterized protein</fullName>
    </submittedName>
</protein>
<dbReference type="RefSeq" id="WP_215617945.1">
    <property type="nucleotide sequence ID" value="NZ_JADOER010000004.1"/>
</dbReference>
<proteinExistence type="predicted"/>
<accession>A0ABS5Y1Y3</accession>
<reference evidence="1 2" key="1">
    <citation type="journal article" date="2021" name="Mar. Drugs">
        <title>Genome Reduction and Secondary Metabolism of the Marine Sponge-Associated Cyanobacterium Leptothoe.</title>
        <authorList>
            <person name="Konstantinou D."/>
            <person name="Popin R.V."/>
            <person name="Fewer D.P."/>
            <person name="Sivonen K."/>
            <person name="Gkelis S."/>
        </authorList>
    </citation>
    <scope>NUCLEOTIDE SEQUENCE [LARGE SCALE GENOMIC DNA]</scope>
    <source>
        <strain evidence="1 2">TAU-MAC 1615</strain>
    </source>
</reference>
<evidence type="ECO:0000313" key="1">
    <source>
        <dbReference type="EMBL" id="MBT9311843.1"/>
    </source>
</evidence>
<dbReference type="Proteomes" id="UP001196661">
    <property type="component" value="Unassembled WGS sequence"/>
</dbReference>
<evidence type="ECO:0000313" key="2">
    <source>
        <dbReference type="Proteomes" id="UP001196661"/>
    </source>
</evidence>
<gene>
    <name evidence="1" type="ORF">IXB28_06465</name>
</gene>
<keyword evidence="2" id="KW-1185">Reference proteome</keyword>
<comment type="caution">
    <text evidence="1">The sequence shown here is derived from an EMBL/GenBank/DDBJ whole genome shotgun (WGS) entry which is preliminary data.</text>
</comment>
<organism evidence="1 2">
    <name type="scientific">Leptothoe kymatousa TAU-MAC 1615</name>
    <dbReference type="NCBI Taxonomy" id="2364775"/>
    <lineage>
        <taxon>Bacteria</taxon>
        <taxon>Bacillati</taxon>
        <taxon>Cyanobacteriota</taxon>
        <taxon>Cyanophyceae</taxon>
        <taxon>Nodosilineales</taxon>
        <taxon>Cymatolegaceae</taxon>
        <taxon>Leptothoe</taxon>
        <taxon>Leptothoe kymatousa</taxon>
    </lineage>
</organism>
<name>A0ABS5Y1Y3_9CYAN</name>